<dbReference type="Gene3D" id="1.20.1440.60">
    <property type="entry name" value="23S rRNA-intervening sequence"/>
    <property type="match status" value="1"/>
</dbReference>
<dbReference type="Pfam" id="PF05635">
    <property type="entry name" value="23S_rRNA_IVP"/>
    <property type="match status" value="1"/>
</dbReference>
<dbReference type="InterPro" id="IPR036583">
    <property type="entry name" value="23S_rRNA_IVS_sf"/>
</dbReference>
<name>A0AAP2CGL7_9BACT</name>
<protein>
    <submittedName>
        <fullName evidence="1">Four helix bundle protein</fullName>
    </submittedName>
</protein>
<comment type="caution">
    <text evidence="1">The sequence shown here is derived from an EMBL/GenBank/DDBJ whole genome shotgun (WGS) entry which is preliminary data.</text>
</comment>
<keyword evidence="2" id="KW-1185">Reference proteome</keyword>
<dbReference type="PANTHER" id="PTHR38471:SF2">
    <property type="entry name" value="FOUR HELIX BUNDLE PROTEIN"/>
    <property type="match status" value="1"/>
</dbReference>
<dbReference type="SUPFAM" id="SSF158446">
    <property type="entry name" value="IVS-encoded protein-like"/>
    <property type="match status" value="1"/>
</dbReference>
<gene>
    <name evidence="1" type="ORF">KI659_09725</name>
</gene>
<organism evidence="1 2">
    <name type="scientific">Litoribacter ruber</name>
    <dbReference type="NCBI Taxonomy" id="702568"/>
    <lineage>
        <taxon>Bacteria</taxon>
        <taxon>Pseudomonadati</taxon>
        <taxon>Bacteroidota</taxon>
        <taxon>Cytophagia</taxon>
        <taxon>Cytophagales</taxon>
        <taxon>Cyclobacteriaceae</taxon>
        <taxon>Litoribacter</taxon>
    </lineage>
</organism>
<dbReference type="PIRSF" id="PIRSF035652">
    <property type="entry name" value="CHP02436"/>
    <property type="match status" value="1"/>
</dbReference>
<sequence length="121" mass="13685">MNSKELQMRTKKLALSIIKMVAHLPNNRVGWTITDQIVRSSTSVAANYRAVCRSKSDRDFISKMGTVIEEADETLFWLEMIEESEISTQPSEIPILKREANELVAIFVASSKTVKNRLNGK</sequence>
<evidence type="ECO:0000313" key="1">
    <source>
        <dbReference type="EMBL" id="MBS9524293.1"/>
    </source>
</evidence>
<reference evidence="1 2" key="1">
    <citation type="submission" date="2021-05" db="EMBL/GenBank/DDBJ databases">
        <authorList>
            <person name="Zhang Z.D."/>
            <person name="Osman G."/>
        </authorList>
    </citation>
    <scope>NUCLEOTIDE SEQUENCE [LARGE SCALE GENOMIC DNA]</scope>
    <source>
        <strain evidence="1 2">KCTC 32217</strain>
    </source>
</reference>
<accession>A0AAP2CGL7</accession>
<dbReference type="PANTHER" id="PTHR38471">
    <property type="entry name" value="FOUR HELIX BUNDLE PROTEIN"/>
    <property type="match status" value="1"/>
</dbReference>
<dbReference type="EMBL" id="JAHCMY010000004">
    <property type="protein sequence ID" value="MBS9524293.1"/>
    <property type="molecule type" value="Genomic_DNA"/>
</dbReference>
<dbReference type="RefSeq" id="WP_213945150.1">
    <property type="nucleotide sequence ID" value="NZ_JAHCMY010000004.1"/>
</dbReference>
<dbReference type="InterPro" id="IPR012657">
    <property type="entry name" value="23S_rRNA-intervening_sequence"/>
</dbReference>
<proteinExistence type="predicted"/>
<evidence type="ECO:0000313" key="2">
    <source>
        <dbReference type="Proteomes" id="UP001319104"/>
    </source>
</evidence>
<dbReference type="NCBIfam" id="TIGR02436">
    <property type="entry name" value="four helix bundle protein"/>
    <property type="match status" value="1"/>
</dbReference>
<dbReference type="Proteomes" id="UP001319104">
    <property type="component" value="Unassembled WGS sequence"/>
</dbReference>
<dbReference type="AlphaFoldDB" id="A0AAP2CGL7"/>